<evidence type="ECO:0000313" key="2">
    <source>
        <dbReference type="Proteomes" id="UP001302120"/>
    </source>
</evidence>
<dbReference type="RefSeq" id="WP_323197703.1">
    <property type="nucleotide sequence ID" value="NZ_JAYGHG010000042.1"/>
</dbReference>
<dbReference type="EMBL" id="JAYGHG010000042">
    <property type="protein sequence ID" value="MEA5583404.1"/>
    <property type="molecule type" value="Genomic_DNA"/>
</dbReference>
<name>A0ABU5UJM4_9CYAN</name>
<keyword evidence="2" id="KW-1185">Reference proteome</keyword>
<dbReference type="Proteomes" id="UP001302120">
    <property type="component" value="Unassembled WGS sequence"/>
</dbReference>
<organism evidence="1 2">
    <name type="scientific">Nodularia harveyana UHCC-0300</name>
    <dbReference type="NCBI Taxonomy" id="2974287"/>
    <lineage>
        <taxon>Bacteria</taxon>
        <taxon>Bacillati</taxon>
        <taxon>Cyanobacteriota</taxon>
        <taxon>Cyanophyceae</taxon>
        <taxon>Nostocales</taxon>
        <taxon>Nodulariaceae</taxon>
        <taxon>Nodularia</taxon>
    </lineage>
</organism>
<reference evidence="1 2" key="1">
    <citation type="submission" date="2023-12" db="EMBL/GenBank/DDBJ databases">
        <title>Baltic Sea Cyanobacteria.</title>
        <authorList>
            <person name="Delbaje E."/>
            <person name="Fewer D.P."/>
            <person name="Shishido T.K."/>
        </authorList>
    </citation>
    <scope>NUCLEOTIDE SEQUENCE [LARGE SCALE GENOMIC DNA]</scope>
    <source>
        <strain evidence="1 2">UHCC-0300</strain>
    </source>
</reference>
<sequence>MLTHHRKPVCLSLISTDLPFWSVVETAGTLYQKDTDRFHLLLTAPPLITCEVGNSLNPENIYPQHQIYPQPRSSPRILWLEISPYRVIMTMQGNDQVSYRHFWEQGVYGISRYWLPSDSLESHHPMRLRNFTKNLSLNGHHLPEHLRVEYELWTGKVQMGTYILNLEIQH</sequence>
<proteinExistence type="predicted"/>
<comment type="caution">
    <text evidence="1">The sequence shown here is derived from an EMBL/GenBank/DDBJ whole genome shotgun (WGS) entry which is preliminary data.</text>
</comment>
<evidence type="ECO:0000313" key="1">
    <source>
        <dbReference type="EMBL" id="MEA5583404.1"/>
    </source>
</evidence>
<accession>A0ABU5UJM4</accession>
<protein>
    <submittedName>
        <fullName evidence="1">Uncharacterized protein</fullName>
    </submittedName>
</protein>
<gene>
    <name evidence="1" type="ORF">VB620_18925</name>
</gene>